<comment type="pathway">
    <text evidence="3 10">Amino-acid biosynthesis; L-isoleucine biosynthesis; 2-oxobutanoate from L-threonine: step 1/1.</text>
</comment>
<evidence type="ECO:0000256" key="4">
    <source>
        <dbReference type="ARBA" id="ARBA00010869"/>
    </source>
</evidence>
<evidence type="ECO:0000256" key="10">
    <source>
        <dbReference type="RuleBase" id="RU362012"/>
    </source>
</evidence>
<organism evidence="12 14">
    <name type="scientific">Trueperella abortisuis</name>
    <dbReference type="NCBI Taxonomy" id="445930"/>
    <lineage>
        <taxon>Bacteria</taxon>
        <taxon>Bacillati</taxon>
        <taxon>Actinomycetota</taxon>
        <taxon>Actinomycetes</taxon>
        <taxon>Actinomycetales</taxon>
        <taxon>Actinomycetaceae</taxon>
        <taxon>Trueperella</taxon>
    </lineage>
</organism>
<evidence type="ECO:0000256" key="5">
    <source>
        <dbReference type="ARBA" id="ARBA00022605"/>
    </source>
</evidence>
<dbReference type="InterPro" id="IPR011820">
    <property type="entry name" value="IlvA"/>
</dbReference>
<evidence type="ECO:0000313" key="13">
    <source>
        <dbReference type="EMBL" id="MDP9833504.1"/>
    </source>
</evidence>
<dbReference type="Proteomes" id="UP001230145">
    <property type="component" value="Unassembled WGS sequence"/>
</dbReference>
<dbReference type="Pfam" id="PF00585">
    <property type="entry name" value="Thr_dehydrat_C"/>
    <property type="match status" value="1"/>
</dbReference>
<keyword evidence="6 10" id="KW-0412">Isoleucine biosynthesis</keyword>
<dbReference type="InterPro" id="IPR045865">
    <property type="entry name" value="ACT-like_dom_sf"/>
</dbReference>
<evidence type="ECO:0000256" key="2">
    <source>
        <dbReference type="ARBA" id="ARBA00001933"/>
    </source>
</evidence>
<dbReference type="Gene3D" id="3.40.1020.10">
    <property type="entry name" value="Biosynthetic Threonine Deaminase, Domain 3"/>
    <property type="match status" value="1"/>
</dbReference>
<keyword evidence="5 10" id="KW-0028">Amino-acid biosynthesis</keyword>
<evidence type="ECO:0000256" key="1">
    <source>
        <dbReference type="ARBA" id="ARBA00001274"/>
    </source>
</evidence>
<evidence type="ECO:0000256" key="9">
    <source>
        <dbReference type="ARBA" id="ARBA00023304"/>
    </source>
</evidence>
<comment type="function">
    <text evidence="10">Catalyzes the anaerobic formation of alpha-ketobutyrate and ammonia from threonine in a two-step reaction. The first step involved a dehydration of threonine and a production of enamine intermediates (aminocrotonate), which tautomerizes to its imine form (iminobutyrate). Both intermediates are unstable and short-lived. The second step is the nonenzymatic hydrolysis of the enamine/imine intermediates to form 2-ketobutyrate and free ammonia. In the low water environment of the cell, the second step is accelerated by RidA.</text>
</comment>
<dbReference type="InterPro" id="IPR001926">
    <property type="entry name" value="TrpB-like_PALP"/>
</dbReference>
<comment type="similarity">
    <text evidence="4 10">Belongs to the serine/threonine dehydratase family.</text>
</comment>
<comment type="cofactor">
    <cofactor evidence="2 10">
        <name>pyridoxal 5'-phosphate</name>
        <dbReference type="ChEBI" id="CHEBI:597326"/>
    </cofactor>
</comment>
<keyword evidence="9 10" id="KW-0100">Branched-chain amino acid biosynthesis</keyword>
<dbReference type="EMBL" id="JAUSQL010000001">
    <property type="protein sequence ID" value="MDP9831336.1"/>
    <property type="molecule type" value="Genomic_DNA"/>
</dbReference>
<dbReference type="PANTHER" id="PTHR48078">
    <property type="entry name" value="THREONINE DEHYDRATASE, MITOCHONDRIAL-RELATED"/>
    <property type="match status" value="1"/>
</dbReference>
<dbReference type="SUPFAM" id="SSF55021">
    <property type="entry name" value="ACT-like"/>
    <property type="match status" value="1"/>
</dbReference>
<dbReference type="EMBL" id="JAUSQL010000001">
    <property type="protein sequence ID" value="MDP9833504.1"/>
    <property type="molecule type" value="Genomic_DNA"/>
</dbReference>
<dbReference type="SUPFAM" id="SSF53686">
    <property type="entry name" value="Tryptophan synthase beta subunit-like PLP-dependent enzymes"/>
    <property type="match status" value="1"/>
</dbReference>
<dbReference type="GO" id="GO:0004794">
    <property type="term" value="F:threonine deaminase activity"/>
    <property type="evidence" value="ECO:0007669"/>
    <property type="project" value="UniProtKB-EC"/>
</dbReference>
<dbReference type="EC" id="4.3.1.19" evidence="10"/>
<evidence type="ECO:0000256" key="8">
    <source>
        <dbReference type="ARBA" id="ARBA00023239"/>
    </source>
</evidence>
<evidence type="ECO:0000313" key="12">
    <source>
        <dbReference type="EMBL" id="MDP9831336.1"/>
    </source>
</evidence>
<dbReference type="InterPro" id="IPR001721">
    <property type="entry name" value="TD_ACT-like"/>
</dbReference>
<dbReference type="InterPro" id="IPR050147">
    <property type="entry name" value="Ser/Thr_Dehydratase"/>
</dbReference>
<keyword evidence="7 10" id="KW-0663">Pyridoxal phosphate</keyword>
<name>A0ABT9PF51_9ACTO</name>
<dbReference type="InterPro" id="IPR036052">
    <property type="entry name" value="TrpB-like_PALP_sf"/>
</dbReference>
<keyword evidence="14" id="KW-1185">Reference proteome</keyword>
<comment type="caution">
    <text evidence="12">The sequence shown here is derived from an EMBL/GenBank/DDBJ whole genome shotgun (WGS) entry which is preliminary data.</text>
</comment>
<feature type="domain" description="ACT-like" evidence="11">
    <location>
        <begin position="332"/>
        <end position="406"/>
    </location>
</feature>
<dbReference type="PROSITE" id="PS51672">
    <property type="entry name" value="ACT_LIKE"/>
    <property type="match status" value="1"/>
</dbReference>
<protein>
    <recommendedName>
        <fullName evidence="10">L-threonine dehydratase</fullName>
        <ecNumber evidence="10">4.3.1.19</ecNumber>
    </recommendedName>
    <alternativeName>
        <fullName evidence="10">Threonine deaminase</fullName>
    </alternativeName>
</protein>
<dbReference type="Gene3D" id="3.40.50.1100">
    <property type="match status" value="2"/>
</dbReference>
<proteinExistence type="inferred from homology"/>
<dbReference type="RefSeq" id="WP_270973710.1">
    <property type="nucleotide sequence ID" value="NZ_JAUSQL010000001.1"/>
</dbReference>
<dbReference type="CDD" id="cd01562">
    <property type="entry name" value="Thr-dehyd"/>
    <property type="match status" value="1"/>
</dbReference>
<evidence type="ECO:0000256" key="3">
    <source>
        <dbReference type="ARBA" id="ARBA00004810"/>
    </source>
</evidence>
<dbReference type="Pfam" id="PF00291">
    <property type="entry name" value="PALP"/>
    <property type="match status" value="1"/>
</dbReference>
<dbReference type="NCBIfam" id="TIGR02079">
    <property type="entry name" value="THD1"/>
    <property type="match status" value="1"/>
</dbReference>
<evidence type="ECO:0000256" key="7">
    <source>
        <dbReference type="ARBA" id="ARBA00022898"/>
    </source>
</evidence>
<keyword evidence="8 10" id="KW-0456">Lyase</keyword>
<comment type="catalytic activity">
    <reaction evidence="1 10">
        <text>L-threonine = 2-oxobutanoate + NH4(+)</text>
        <dbReference type="Rhea" id="RHEA:22108"/>
        <dbReference type="ChEBI" id="CHEBI:16763"/>
        <dbReference type="ChEBI" id="CHEBI:28938"/>
        <dbReference type="ChEBI" id="CHEBI:57926"/>
        <dbReference type="EC" id="4.3.1.19"/>
    </reaction>
</comment>
<accession>A0ABT9PF51</accession>
<comment type="subunit">
    <text evidence="10">Homotetramer.</text>
</comment>
<evidence type="ECO:0000313" key="14">
    <source>
        <dbReference type="Proteomes" id="UP001230145"/>
    </source>
</evidence>
<sequence length="415" mass="44310">MTKVTGTDVVVAAQTLGSTVRTTPLEESVRLSAKVGHQVLLKREDIQVGRSYKVRGAYNFLASLTPDETPNGVVCASAGNHAQGVAFACNKKRIHGTIFIPSTTPRQKRNRIAAIGGDWVTLCTVGTSFDECSEAAIAFAKANDAVYVHPFDDPRTIAGQGTVVKEIFEQASTPPATVVVPVGGGGLLSGTLAWVKQFHPEVKVIGVEPAGAASMVAALKAGAPQTLETVDNFADGTAVARVGNLTYQIVSELCDDVVIVPEGAICTEMLELYQVEGIIAEPSGALAPAALNGYLADLPDGPVACIISGGNNDVMRYDDIVERSMIHEGLRHYFLVTFPQRPGALRTFLDDVLSEGEDIILFEYTKKNNRETGPALVGIEIEDRAKIDDLRARMDASDLEIEELEPNSPLFGYVL</sequence>
<evidence type="ECO:0000259" key="11">
    <source>
        <dbReference type="PROSITE" id="PS51672"/>
    </source>
</evidence>
<dbReference type="InterPro" id="IPR038110">
    <property type="entry name" value="TD_ACT-like_sf"/>
</dbReference>
<gene>
    <name evidence="10" type="primary">ilvA</name>
    <name evidence="12" type="ORF">J2S45_000015</name>
    <name evidence="13" type="ORF">J2S45_002183</name>
</gene>
<dbReference type="NCBIfam" id="NF006390">
    <property type="entry name" value="PRK08639.1"/>
    <property type="match status" value="1"/>
</dbReference>
<evidence type="ECO:0000256" key="6">
    <source>
        <dbReference type="ARBA" id="ARBA00022624"/>
    </source>
</evidence>
<dbReference type="PANTHER" id="PTHR48078:SF11">
    <property type="entry name" value="THREONINE DEHYDRATASE, MITOCHONDRIAL"/>
    <property type="match status" value="1"/>
</dbReference>
<reference evidence="12 14" key="1">
    <citation type="submission" date="2023-07" db="EMBL/GenBank/DDBJ databases">
        <title>Sequencing the genomes of 1000 actinobacteria strains.</title>
        <authorList>
            <person name="Klenk H.-P."/>
        </authorList>
    </citation>
    <scope>NUCLEOTIDE SEQUENCE [LARGE SCALE GENOMIC DNA]</scope>
    <source>
        <strain evidence="12 14">DSM 19515</strain>
    </source>
</reference>